<dbReference type="PANTHER" id="PTHR30201">
    <property type="entry name" value="TRIPHOSPHORIBOSYL-DEPHOSPHO-COA SYNTHASE"/>
    <property type="match status" value="1"/>
</dbReference>
<dbReference type="NCBIfam" id="TIGR03125">
    <property type="entry name" value="citrate_citG"/>
    <property type="match status" value="1"/>
</dbReference>
<proteinExistence type="inferred from homology"/>
<dbReference type="Proteomes" id="UP001211566">
    <property type="component" value="Unassembled WGS sequence"/>
</dbReference>
<keyword evidence="4 5" id="KW-0067">ATP-binding</keyword>
<dbReference type="PANTHER" id="PTHR30201:SF2">
    <property type="entry name" value="2-(5''-TRIPHOSPHORIBOSYL)-3'-DEPHOSPHOCOENZYME-A SYNTHASE"/>
    <property type="match status" value="1"/>
</dbReference>
<evidence type="ECO:0000256" key="4">
    <source>
        <dbReference type="ARBA" id="ARBA00022840"/>
    </source>
</evidence>
<dbReference type="NCBIfam" id="NF002315">
    <property type="entry name" value="PRK01237.1"/>
    <property type="match status" value="1"/>
</dbReference>
<keyword evidence="8" id="KW-1185">Reference proteome</keyword>
<keyword evidence="2 5" id="KW-0808">Transferase</keyword>
<comment type="similarity">
    <text evidence="5">Belongs to the CitG/MdcB family.</text>
</comment>
<dbReference type="GO" id="GO:0005524">
    <property type="term" value="F:ATP binding"/>
    <property type="evidence" value="ECO:0007669"/>
    <property type="project" value="UniProtKB-KW"/>
</dbReference>
<dbReference type="InterPro" id="IPR002736">
    <property type="entry name" value="CitG"/>
</dbReference>
<dbReference type="Gene3D" id="1.10.4200.10">
    <property type="entry name" value="Triphosphoribosyl-dephospho-CoA protein"/>
    <property type="match status" value="2"/>
</dbReference>
<sequence>MQVKYLHADLAIKALLYEVVTLPKPGLVDPATHGSHPDMDIYTFIDSTLSLRTYFEKAEELGRNYDGKLSDMFEKLRKYGIKAEQRMFASTKGINTHKGAIFSLGIFVCACSYAKSNNCDVFKIVQSMTQGLVERDLANIKNPKTAGEIEYQKYGKAGIRGQAEAGYPIVNQISLPFLKQATGTLNERLLDTLMKIASVTEDSNFIKRAGSIEKLDDLKKWSKHFLDLGGAKEAEALAYLSGLDNLFSEKNYSLGGCADLLIITIFLALEEGII</sequence>
<dbReference type="GO" id="GO:0051191">
    <property type="term" value="P:prosthetic group biosynthetic process"/>
    <property type="evidence" value="ECO:0007669"/>
    <property type="project" value="TreeGrafter"/>
</dbReference>
<name>A0AAW5WVZ8_9LACO</name>
<evidence type="ECO:0000313" key="7">
    <source>
        <dbReference type="EMBL" id="MCZ9677735.1"/>
    </source>
</evidence>
<evidence type="ECO:0000256" key="5">
    <source>
        <dbReference type="HAMAP-Rule" id="MF_00397"/>
    </source>
</evidence>
<protein>
    <recommendedName>
        <fullName evidence="5">Probable 2-(5''-triphosphoribosyl)-3'-dephosphocoenzyme-A synthase</fullName>
        <shortName evidence="5">2-(5''-triphosphoribosyl)-3'-dephospho-CoA synthase</shortName>
        <ecNumber evidence="5">2.4.2.52</ecNumber>
    </recommendedName>
</protein>
<dbReference type="GO" id="GO:0016757">
    <property type="term" value="F:glycosyltransferase activity"/>
    <property type="evidence" value="ECO:0007669"/>
    <property type="project" value="UniProtKB-KW"/>
</dbReference>
<evidence type="ECO:0000256" key="2">
    <source>
        <dbReference type="ARBA" id="ARBA00022679"/>
    </source>
</evidence>
<reference evidence="7" key="1">
    <citation type="submission" date="2022-01" db="EMBL/GenBank/DDBJ databases">
        <title>STING isolate genome collection.</title>
        <authorList>
            <person name="France M."/>
            <person name="Rutt L."/>
            <person name="Humphrys M."/>
            <person name="Ravel J."/>
        </authorList>
    </citation>
    <scope>NUCLEOTIDE SEQUENCE</scope>
    <source>
        <strain evidence="7">C0081E5</strain>
    </source>
</reference>
<gene>
    <name evidence="5 7" type="primary">citG</name>
    <name evidence="6" type="ORF">L2772_01400</name>
    <name evidence="7" type="ORF">L2Z99_01385</name>
</gene>
<evidence type="ECO:0000256" key="3">
    <source>
        <dbReference type="ARBA" id="ARBA00022741"/>
    </source>
</evidence>
<keyword evidence="3 5" id="KW-0547">Nucleotide-binding</keyword>
<dbReference type="GO" id="GO:0046917">
    <property type="term" value="F:triphosphoribosyl-dephospho-CoA synthase activity"/>
    <property type="evidence" value="ECO:0007669"/>
    <property type="project" value="UniProtKB-UniRule"/>
</dbReference>
<evidence type="ECO:0000313" key="8">
    <source>
        <dbReference type="Proteomes" id="UP001211420"/>
    </source>
</evidence>
<dbReference type="EC" id="2.4.2.52" evidence="5"/>
<dbReference type="EMBL" id="JAKHPW010000001">
    <property type="protein sequence ID" value="MCZ3621524.1"/>
    <property type="molecule type" value="Genomic_DNA"/>
</dbReference>
<dbReference type="EMBL" id="JAKHEY010000001">
    <property type="protein sequence ID" value="MCZ9677735.1"/>
    <property type="molecule type" value="Genomic_DNA"/>
</dbReference>
<evidence type="ECO:0000256" key="1">
    <source>
        <dbReference type="ARBA" id="ARBA00001210"/>
    </source>
</evidence>
<reference evidence="6 8" key="2">
    <citation type="submission" date="2022-01" db="EMBL/GenBank/DDBJ databases">
        <title>VMRC isolate genome collection.</title>
        <authorList>
            <person name="France M."/>
            <person name="Rutt L."/>
            <person name="Humphrys M."/>
            <person name="Ravel J."/>
        </authorList>
    </citation>
    <scope>NUCLEOTIDE SEQUENCE [LARGE SCALE GENOMIC DNA]</scope>
    <source>
        <strain evidence="6 8">C0172B4</strain>
    </source>
</reference>
<keyword evidence="7" id="KW-0328">Glycosyltransferase</keyword>
<dbReference type="AlphaFoldDB" id="A0AAW5WVZ8"/>
<dbReference type="InterPro" id="IPR017551">
    <property type="entry name" value="TriPribosyl-deP-CoA_syn_CitG"/>
</dbReference>
<comment type="catalytic activity">
    <reaction evidence="1 5">
        <text>3'-dephospho-CoA + ATP = 2'-(5''-triphospho-alpha-D-ribosyl)-3'-dephospho-CoA + adenine</text>
        <dbReference type="Rhea" id="RHEA:15117"/>
        <dbReference type="ChEBI" id="CHEBI:16708"/>
        <dbReference type="ChEBI" id="CHEBI:30616"/>
        <dbReference type="ChEBI" id="CHEBI:57328"/>
        <dbReference type="ChEBI" id="CHEBI:61378"/>
        <dbReference type="EC" id="2.4.2.52"/>
    </reaction>
</comment>
<evidence type="ECO:0000313" key="6">
    <source>
        <dbReference type="EMBL" id="MCZ3621524.1"/>
    </source>
</evidence>
<dbReference type="Proteomes" id="UP001211420">
    <property type="component" value="Unassembled WGS sequence"/>
</dbReference>
<evidence type="ECO:0000313" key="9">
    <source>
        <dbReference type="Proteomes" id="UP001211566"/>
    </source>
</evidence>
<organism evidence="7 9">
    <name type="scientific">Lactobacillus mulieris</name>
    <dbReference type="NCBI Taxonomy" id="2508708"/>
    <lineage>
        <taxon>Bacteria</taxon>
        <taxon>Bacillati</taxon>
        <taxon>Bacillota</taxon>
        <taxon>Bacilli</taxon>
        <taxon>Lactobacillales</taxon>
        <taxon>Lactobacillaceae</taxon>
        <taxon>Lactobacillus</taxon>
    </lineage>
</organism>
<comment type="caution">
    <text evidence="7">The sequence shown here is derived from an EMBL/GenBank/DDBJ whole genome shotgun (WGS) entry which is preliminary data.</text>
</comment>
<accession>A0AAW5WVZ8</accession>
<dbReference type="HAMAP" id="MF_00397">
    <property type="entry name" value="CitG"/>
    <property type="match status" value="1"/>
</dbReference>
<dbReference type="Pfam" id="PF01874">
    <property type="entry name" value="CitG"/>
    <property type="match status" value="1"/>
</dbReference>